<dbReference type="OrthoDB" id="20872at2759"/>
<dbReference type="GeneID" id="94840867"/>
<keyword evidence="4" id="KW-1185">Reference proteome</keyword>
<dbReference type="PANTHER" id="PTHR24193:SF120">
    <property type="entry name" value="ANKYRIN REPEAT DOMAIN-CONTAINING PROTEIN 63"/>
    <property type="match status" value="1"/>
</dbReference>
<dbReference type="EMBL" id="MLAK01000803">
    <property type="protein sequence ID" value="OHT04180.1"/>
    <property type="molecule type" value="Genomic_DNA"/>
</dbReference>
<dbReference type="PANTHER" id="PTHR24193">
    <property type="entry name" value="ANKYRIN REPEAT PROTEIN"/>
    <property type="match status" value="1"/>
</dbReference>
<organism evidence="3 4">
    <name type="scientific">Tritrichomonas foetus</name>
    <dbReference type="NCBI Taxonomy" id="1144522"/>
    <lineage>
        <taxon>Eukaryota</taxon>
        <taxon>Metamonada</taxon>
        <taxon>Parabasalia</taxon>
        <taxon>Tritrichomonadida</taxon>
        <taxon>Tritrichomonadidae</taxon>
        <taxon>Tritrichomonas</taxon>
    </lineage>
</organism>
<dbReference type="AlphaFoldDB" id="A0A1J4K352"/>
<dbReference type="GO" id="GO:0045944">
    <property type="term" value="P:positive regulation of transcription by RNA polymerase II"/>
    <property type="evidence" value="ECO:0007669"/>
    <property type="project" value="TreeGrafter"/>
</dbReference>
<dbReference type="InterPro" id="IPR050663">
    <property type="entry name" value="Ankyrin-SOCS_Box"/>
</dbReference>
<reference evidence="3" key="1">
    <citation type="submission" date="2016-10" db="EMBL/GenBank/DDBJ databases">
        <authorList>
            <person name="Benchimol M."/>
            <person name="Almeida L.G."/>
            <person name="Vasconcelos A.T."/>
            <person name="Perreira-Neves A."/>
            <person name="Rosa I.A."/>
            <person name="Tasca T."/>
            <person name="Bogo M.R."/>
            <person name="de Souza W."/>
        </authorList>
    </citation>
    <scope>NUCLEOTIDE SEQUENCE [LARGE SCALE GENOMIC DNA]</scope>
    <source>
        <strain evidence="3">K</strain>
    </source>
</reference>
<dbReference type="Pfam" id="PF12796">
    <property type="entry name" value="Ank_2"/>
    <property type="match status" value="2"/>
</dbReference>
<keyword evidence="1" id="KW-0677">Repeat</keyword>
<gene>
    <name evidence="3" type="ORF">TRFO_28411</name>
</gene>
<keyword evidence="2" id="KW-0040">ANK repeat</keyword>
<evidence type="ECO:0000313" key="4">
    <source>
        <dbReference type="Proteomes" id="UP000179807"/>
    </source>
</evidence>
<dbReference type="InterPro" id="IPR002110">
    <property type="entry name" value="Ankyrin_rpt"/>
</dbReference>
<dbReference type="GO" id="GO:0000976">
    <property type="term" value="F:transcription cis-regulatory region binding"/>
    <property type="evidence" value="ECO:0007669"/>
    <property type="project" value="TreeGrafter"/>
</dbReference>
<accession>A0A1J4K352</accession>
<comment type="caution">
    <text evidence="3">The sequence shown here is derived from an EMBL/GenBank/DDBJ whole genome shotgun (WGS) entry which is preliminary data.</text>
</comment>
<sequence length="407" mass="45423">MAIRLSDNEVKTIVKAIKNNDTIILSQFFPNKEITSASFQLNYPLPKGGLLPNANLTLLHIAAAYDSLECFLLLIENGFEFRTLSADSYFPLHYACCYSAHEVALYILENDPDEAKLLPQGIAHHFLFFAATGNDVDILNALFENGADLKQRANFLDDPIEKAVQCNHIEILKILLDHGVSSAQKGVGDETPIMKAAKNNRPSAVILLAKASPMDILYCPLDGKNLFYLMCFFGNVFKNAIIELLNMIGKVTIEPPSYMKCKGVAHWICMMADVDVAKALLATDNIIINRLDENDQLGPCQLTSKPLPEETSIEILKLLIGAGLNINYRSPKLPTEDVYQTPSLLEKFSFGLKKQYKIIKFLLENGADPYALSAKSQVPLIDKMMKLSDEKMRNLYAPYVQKDPKNE</sequence>
<dbReference type="InterPro" id="IPR036770">
    <property type="entry name" value="Ankyrin_rpt-contain_sf"/>
</dbReference>
<dbReference type="GO" id="GO:0005634">
    <property type="term" value="C:nucleus"/>
    <property type="evidence" value="ECO:0007669"/>
    <property type="project" value="TreeGrafter"/>
</dbReference>
<dbReference type="Proteomes" id="UP000179807">
    <property type="component" value="Unassembled WGS sequence"/>
</dbReference>
<dbReference type="SUPFAM" id="SSF48403">
    <property type="entry name" value="Ankyrin repeat"/>
    <property type="match status" value="1"/>
</dbReference>
<name>A0A1J4K352_9EUKA</name>
<dbReference type="SMART" id="SM00248">
    <property type="entry name" value="ANK"/>
    <property type="match status" value="8"/>
</dbReference>
<dbReference type="VEuPathDB" id="TrichDB:TRFO_28411"/>
<evidence type="ECO:0000256" key="1">
    <source>
        <dbReference type="ARBA" id="ARBA00022737"/>
    </source>
</evidence>
<protein>
    <submittedName>
        <fullName evidence="3">Uncharacterized protein</fullName>
    </submittedName>
</protein>
<evidence type="ECO:0000313" key="3">
    <source>
        <dbReference type="EMBL" id="OHT04180.1"/>
    </source>
</evidence>
<proteinExistence type="predicted"/>
<evidence type="ECO:0000256" key="2">
    <source>
        <dbReference type="ARBA" id="ARBA00023043"/>
    </source>
</evidence>
<dbReference type="Gene3D" id="1.25.40.20">
    <property type="entry name" value="Ankyrin repeat-containing domain"/>
    <property type="match status" value="1"/>
</dbReference>
<dbReference type="RefSeq" id="XP_068357316.1">
    <property type="nucleotide sequence ID" value="XM_068506163.1"/>
</dbReference>